<accession>A0A8K1G2V5</accession>
<feature type="compositionally biased region" description="Basic and acidic residues" evidence="16">
    <location>
        <begin position="1967"/>
        <end position="1981"/>
    </location>
</feature>
<protein>
    <recommendedName>
        <fullName evidence="15">Lysine-specific demethylase</fullName>
        <ecNumber evidence="15">1.14.11.65</ecNumber>
    </recommendedName>
</protein>
<dbReference type="Pfam" id="PF22987">
    <property type="entry name" value="Tudor_KDM3B"/>
    <property type="match status" value="1"/>
</dbReference>
<dbReference type="GO" id="GO:0140683">
    <property type="term" value="F:histone H3K9me/H3K9me2 demethylase activity"/>
    <property type="evidence" value="ECO:0007669"/>
    <property type="project" value="UniProtKB-EC"/>
</dbReference>
<comment type="similarity">
    <text evidence="2">Belongs to the DP1 family.</text>
</comment>
<reference evidence="19" key="1">
    <citation type="submission" date="2019-04" db="EMBL/GenBank/DDBJ databases">
        <title>Genome assembly of Zosterops borbonicus 15179.</title>
        <authorList>
            <person name="Leroy T."/>
            <person name="Anselmetti Y."/>
            <person name="Tilak M.-K."/>
            <person name="Nabholz B."/>
        </authorList>
    </citation>
    <scope>NUCLEOTIDE SEQUENCE</scope>
    <source>
        <strain evidence="19">HGM_15179</strain>
        <tissue evidence="19">Muscle</tissue>
    </source>
</reference>
<dbReference type="EMBL" id="SWJQ01000804">
    <property type="protein sequence ID" value="TRZ10800.1"/>
    <property type="molecule type" value="Genomic_DNA"/>
</dbReference>
<feature type="compositionally biased region" description="Basic and acidic residues" evidence="16">
    <location>
        <begin position="785"/>
        <end position="794"/>
    </location>
</feature>
<feature type="compositionally biased region" description="Low complexity" evidence="16">
    <location>
        <begin position="250"/>
        <end position="261"/>
    </location>
</feature>
<comment type="similarity">
    <text evidence="13 15">Belongs to the JHDM2 histone demethylase family.</text>
</comment>
<keyword evidence="20" id="KW-1185">Reference proteome</keyword>
<feature type="region of interest" description="Disordered" evidence="16">
    <location>
        <begin position="640"/>
        <end position="671"/>
    </location>
</feature>
<evidence type="ECO:0000256" key="14">
    <source>
        <dbReference type="ARBA" id="ARBA00047648"/>
    </source>
</evidence>
<feature type="compositionally biased region" description="Polar residues" evidence="16">
    <location>
        <begin position="699"/>
        <end position="729"/>
    </location>
</feature>
<dbReference type="GO" id="GO:0070988">
    <property type="term" value="P:demethylation"/>
    <property type="evidence" value="ECO:0007669"/>
    <property type="project" value="UniProtKB-UniRule"/>
</dbReference>
<name>A0A8K1G2V5_9PASS</name>
<feature type="region of interest" description="Disordered" evidence="16">
    <location>
        <begin position="595"/>
        <end position="614"/>
    </location>
</feature>
<feature type="compositionally biased region" description="Polar residues" evidence="16">
    <location>
        <begin position="1179"/>
        <end position="1190"/>
    </location>
</feature>
<evidence type="ECO:0000256" key="6">
    <source>
        <dbReference type="ARBA" id="ARBA00022853"/>
    </source>
</evidence>
<dbReference type="InterPro" id="IPR045109">
    <property type="entry name" value="LSDs-like"/>
</dbReference>
<dbReference type="InterPro" id="IPR004345">
    <property type="entry name" value="TB2_DP1_HVA22"/>
</dbReference>
<evidence type="ECO:0000256" key="11">
    <source>
        <dbReference type="ARBA" id="ARBA00023163"/>
    </source>
</evidence>
<feature type="compositionally biased region" description="Polar residues" evidence="16">
    <location>
        <begin position="1957"/>
        <end position="1966"/>
    </location>
</feature>
<feature type="region of interest" description="Disordered" evidence="16">
    <location>
        <begin position="1150"/>
        <end position="1196"/>
    </location>
</feature>
<keyword evidence="10" id="KW-0805">Transcription regulation</keyword>
<dbReference type="Proteomes" id="UP000796761">
    <property type="component" value="Unassembled WGS sequence"/>
</dbReference>
<organism evidence="19 20">
    <name type="scientific">Zosterops borbonicus</name>
    <dbReference type="NCBI Taxonomy" id="364589"/>
    <lineage>
        <taxon>Eukaryota</taxon>
        <taxon>Metazoa</taxon>
        <taxon>Chordata</taxon>
        <taxon>Craniata</taxon>
        <taxon>Vertebrata</taxon>
        <taxon>Euteleostomi</taxon>
        <taxon>Archelosauria</taxon>
        <taxon>Archosauria</taxon>
        <taxon>Dinosauria</taxon>
        <taxon>Saurischia</taxon>
        <taxon>Theropoda</taxon>
        <taxon>Coelurosauria</taxon>
        <taxon>Aves</taxon>
        <taxon>Neognathae</taxon>
        <taxon>Neoaves</taxon>
        <taxon>Telluraves</taxon>
        <taxon>Australaves</taxon>
        <taxon>Passeriformes</taxon>
        <taxon>Sylvioidea</taxon>
        <taxon>Zosteropidae</taxon>
        <taxon>Zosterops</taxon>
    </lineage>
</organism>
<dbReference type="Pfam" id="PF03134">
    <property type="entry name" value="TB2_DP1_HVA22"/>
    <property type="match status" value="1"/>
</dbReference>
<dbReference type="FunFam" id="2.60.120.650:FF:000004">
    <property type="entry name" value="Putative lysine-specific demethylase 3B"/>
    <property type="match status" value="1"/>
</dbReference>
<dbReference type="EC" id="1.14.11.65" evidence="15"/>
<comment type="domain">
    <text evidence="15">Leu-Xaa-Xaa-Leu-Leu (LXXLL) motifs are known to mediate the association with nuclear receptors.</text>
</comment>
<evidence type="ECO:0000256" key="5">
    <source>
        <dbReference type="ARBA" id="ARBA00022833"/>
    </source>
</evidence>
<dbReference type="SUPFAM" id="SSF51197">
    <property type="entry name" value="Clavaminate synthase-like"/>
    <property type="match status" value="1"/>
</dbReference>
<feature type="chain" id="PRO_5035444284" description="Lysine-specific demethylase" evidence="17">
    <location>
        <begin position="25"/>
        <end position="2074"/>
    </location>
</feature>
<feature type="region of interest" description="Disordered" evidence="16">
    <location>
        <begin position="691"/>
        <end position="751"/>
    </location>
</feature>
<feature type="region of interest" description="Disordered" evidence="16">
    <location>
        <begin position="785"/>
        <end position="811"/>
    </location>
</feature>
<proteinExistence type="inferred from homology"/>
<dbReference type="OrthoDB" id="1667110at2759"/>
<dbReference type="Gene3D" id="2.60.120.650">
    <property type="entry name" value="Cupin"/>
    <property type="match status" value="1"/>
</dbReference>
<evidence type="ECO:0000313" key="20">
    <source>
        <dbReference type="Proteomes" id="UP000796761"/>
    </source>
</evidence>
<comment type="catalytic activity">
    <reaction evidence="14 15">
        <text>N(6),N(6)-dimethyl-L-lysyl(9)-[histone H3] + 2 2-oxoglutarate + 2 O2 = L-lysyl(9)-[histone H3] + 2 formaldehyde + 2 succinate + 2 CO2</text>
        <dbReference type="Rhea" id="RHEA:60188"/>
        <dbReference type="Rhea" id="RHEA-COMP:15541"/>
        <dbReference type="Rhea" id="RHEA-COMP:15546"/>
        <dbReference type="ChEBI" id="CHEBI:15379"/>
        <dbReference type="ChEBI" id="CHEBI:16526"/>
        <dbReference type="ChEBI" id="CHEBI:16810"/>
        <dbReference type="ChEBI" id="CHEBI:16842"/>
        <dbReference type="ChEBI" id="CHEBI:29969"/>
        <dbReference type="ChEBI" id="CHEBI:30031"/>
        <dbReference type="ChEBI" id="CHEBI:61976"/>
        <dbReference type="EC" id="1.14.11.65"/>
    </reaction>
</comment>
<feature type="domain" description="JmjC" evidence="18">
    <location>
        <begin position="1482"/>
        <end position="1705"/>
    </location>
</feature>
<comment type="domain">
    <text evidence="15">The JmjC domain and the C6-type zinc-finger are required for the demethylation activity.</text>
</comment>
<gene>
    <name evidence="19" type="ORF">HGM15179_016304</name>
</gene>
<feature type="region of interest" description="Disordered" evidence="16">
    <location>
        <begin position="1218"/>
        <end position="1241"/>
    </location>
</feature>
<keyword evidence="3 15" id="KW-0479">Metal-binding</keyword>
<evidence type="ECO:0000256" key="3">
    <source>
        <dbReference type="ARBA" id="ARBA00022723"/>
    </source>
</evidence>
<dbReference type="GO" id="GO:0031490">
    <property type="term" value="F:chromatin DNA binding"/>
    <property type="evidence" value="ECO:0007669"/>
    <property type="project" value="TreeGrafter"/>
</dbReference>
<feature type="compositionally biased region" description="Basic and acidic residues" evidence="16">
    <location>
        <begin position="1162"/>
        <end position="1178"/>
    </location>
</feature>
<keyword evidence="7" id="KW-0223">Dioxygenase</keyword>
<evidence type="ECO:0000259" key="18">
    <source>
        <dbReference type="PROSITE" id="PS51184"/>
    </source>
</evidence>
<dbReference type="PANTHER" id="PTHR12549:SF8">
    <property type="entry name" value="LYSINE-SPECIFIC DEMETHYLASE 3B"/>
    <property type="match status" value="1"/>
</dbReference>
<evidence type="ECO:0000256" key="8">
    <source>
        <dbReference type="ARBA" id="ARBA00023002"/>
    </source>
</evidence>
<dbReference type="Pfam" id="PF02373">
    <property type="entry name" value="JmjC"/>
    <property type="match status" value="1"/>
</dbReference>
<comment type="subcellular location">
    <subcellularLocation>
        <location evidence="1 15">Nucleus</location>
    </subcellularLocation>
</comment>
<evidence type="ECO:0000256" key="9">
    <source>
        <dbReference type="ARBA" id="ARBA00023004"/>
    </source>
</evidence>
<evidence type="ECO:0000256" key="13">
    <source>
        <dbReference type="ARBA" id="ARBA00037987"/>
    </source>
</evidence>
<comment type="function">
    <text evidence="15">Histone demethylase that specifically demethylates 'Lys-9' of histone H3, thereby playing a central role in histone code.</text>
</comment>
<evidence type="ECO:0000256" key="12">
    <source>
        <dbReference type="ARBA" id="ARBA00023242"/>
    </source>
</evidence>
<dbReference type="InterPro" id="IPR003347">
    <property type="entry name" value="JmjC_dom"/>
</dbReference>
<comment type="caution">
    <text evidence="19">The sequence shown here is derived from an EMBL/GenBank/DDBJ whole genome shotgun (WGS) entry which is preliminary data.</text>
</comment>
<keyword evidence="5" id="KW-0862">Zinc</keyword>
<evidence type="ECO:0000256" key="7">
    <source>
        <dbReference type="ARBA" id="ARBA00022964"/>
    </source>
</evidence>
<evidence type="ECO:0000256" key="10">
    <source>
        <dbReference type="ARBA" id="ARBA00023015"/>
    </source>
</evidence>
<feature type="region of interest" description="Disordered" evidence="16">
    <location>
        <begin position="1948"/>
        <end position="1992"/>
    </location>
</feature>
<keyword evidence="12 15" id="KW-0539">Nucleus</keyword>
<dbReference type="PANTHER" id="PTHR12549">
    <property type="entry name" value="JMJC DOMAIN-CONTAINING HISTONE DEMETHYLATION PROTEIN"/>
    <property type="match status" value="1"/>
</dbReference>
<dbReference type="Pfam" id="PF22989">
    <property type="entry name" value="DUF7030"/>
    <property type="match status" value="1"/>
</dbReference>
<dbReference type="GO" id="GO:0000785">
    <property type="term" value="C:chromatin"/>
    <property type="evidence" value="ECO:0007669"/>
    <property type="project" value="TreeGrafter"/>
</dbReference>
<sequence>MADAAASPVGKRLLLLLAAGPGEGETAGSEPGPALPARAWRSGTVRAMSGAVPQDLAIFVEFDGCNWNQHAWVKVHAEEVIVLLLEGSLVWAPRNDPVMLQGTRISQAQWPALTFTPLVDKLGLGSVVPVEFLLDRHLRFLSDASGLRLFQMGTESQNQILQEQPSLRESVNALISDQKLQEIFSRGPYCVQGQRVKVYQPEDENSWLSGVVSHQDPITRLMEVSLTESGDIKSVDPRLIHVVMDNTSPSEGGALKAAKSSSKGKKKKESLEGKDGRRRKNVSDPGCDPATKKLKERGEADSNGSDGGEASRGPWKGVSSTETGLDPRTKQLPSFIPQINRNIRFATYTKENGRTLVVQDEPVGGDTPLPFTPFSSVAGQPLLVGSACKEAGKSLEQVGQGTVTSATAITTTALTPTTVRISDTSLPAVTGQERPKTVRSSQAQGENSRSSLLASSVFGVSLPSASQSLVFGVGRSQSNGVMAPENKPSGFPFGCGTGQEAQKDSDSSKNLFFQCMSQNLPSSNYFTVISESLTEDVSSRDSFKQCTDNVGSGTCKGKILSVDSKPGAQSGSSVERKLPVESMPTLTPAFSRSLLNTRPPDSHENLFLQPPKLSREEPSNPFLAFAEKAELSPFSSFASSSQTGVCAPSTPVGHKATSGWPESLTSTDSSAKKKTLFITTDSSKMISSASGSTAAAGVQSPSTVGNGRSTSPNSSLTQPIEMPTLSSSPTEEKPAVGPGQQDNPLLKTFSNVFGRHPPTLFSSQAEFPQEKKAPFEAVKRFSLDERSLTSKQDSDSSTNSDLSDLSDSEDQLQAKACMKGIPDHLMAKLGPNAERNAELLLGKGKGKQAPKGRPRTAPLKVGQSVLKDMSKVRKLKQSGEPFLQDGSCINVAPHLHKCRECRLERYRKFKEQEQDDSTVACRFFHFRRLVFTRKGILRVEGFLNPQQSDPDAMSLWIPSSSPAEGIDLETSKYILANVGDQFCQLVMSEKEAMMMVEPHQKVAWKRAVRGVREMCDVCETTLFNIHWVCRKCGFGVCLDCYRLRKNRPRSETEEIGDEEVFSWLKCAKGQSHEPENLMPTQIIPGTALYNIGDMVHAARGKWGIKANCPCINRQNKSVLRPAVTNGISQLPAVNPSASVSGNENTFSTGAGTAGVGQAEMDTVPKSEPTDNRIDESAKTETLPTNNTGEVKTNRPLCPETAPSSALHWLADLATQKAKEETKESGSLRSVLNKESHSPFGLDSFNSSTKVSPLTPKLFNSLLLGPVTSSNKAEGSSLRDLLHTGPGKLPQVPSDTGIPFPPVFSAASTAVKGKASLPNFLDHIIASVVENKKTSDAAKRASNLADTQREVKEMVMGLNVLDPHTSHSWLCDGRLLCLHDPSNKNNWKIFRECWKQGQPVLVSGVHKKLKSELWKPEAFSLEFGDQDVDLVNCRNCAIISDVKVRDFWDGFEIISKRLRSDDGQPMVLKLKDWPPGEDFRDMMPTRFEDLMENLPLPEYTKRDGRLNLASRLPSYFVRPDLGPKMYNAYGLITAEDRRVGTTNLHLDVSDAVNVMVYVGIPIGEGTHDDEVLKTIDEGDADDVTKQRIHEGREKPGALWHIYAAKDAEKIRELLRKVGEEQGQENPPDHDPIHDQSWYLDQTLRKRLYDEYGVQGWAIVQFLGDAVFIPAGAPHQVHNLYSCIKVAEDFVSPEHVKHCFRLTQEFRHLSNTHTNHEDKLQVKNIIYHAVKDAVGTLKAHESKLARSLIFGTLYPAYSSYKAVKTKNVKEYVKWMMYWIVFAFFTTAETLTDIVLSWAERCPVYGVFMAMDEVNDTQRRFPFYFELKIAFVIWLLSPYTKGSSVLYRKFVHPTLSNKEKEIDEYITQACDKSYETMMRVGKRGLNLAANAAVTAAAKGQGVLSEKLRSFSMQDLTLIRDEDTVHMRSHDPQLRPSAASLLETIEDSASCYSSGEESSVAHRSNGTPPDTRTDPSDEDAGDKLPKRTQSLKTPKKVMKAEHIQMHVLKQEYFLFPKEIPLSGQQIKIFYGYVEDLGVRNCCARLDCAEQERTIILYMPSCINLLKIADETKKASSKD</sequence>
<keyword evidence="8" id="KW-0560">Oxidoreductase</keyword>
<feature type="compositionally biased region" description="Polar residues" evidence="16">
    <location>
        <begin position="438"/>
        <end position="447"/>
    </location>
</feature>
<feature type="compositionally biased region" description="Polar residues" evidence="16">
    <location>
        <begin position="740"/>
        <end position="751"/>
    </location>
</feature>
<dbReference type="PROSITE" id="PS51184">
    <property type="entry name" value="JMJC"/>
    <property type="match status" value="1"/>
</dbReference>
<evidence type="ECO:0000256" key="16">
    <source>
        <dbReference type="SAM" id="MobiDB-lite"/>
    </source>
</evidence>
<dbReference type="SMART" id="SM00558">
    <property type="entry name" value="JmjC"/>
    <property type="match status" value="1"/>
</dbReference>
<dbReference type="GO" id="GO:0006357">
    <property type="term" value="P:regulation of transcription by RNA polymerase II"/>
    <property type="evidence" value="ECO:0007669"/>
    <property type="project" value="TreeGrafter"/>
</dbReference>
<evidence type="ECO:0000256" key="1">
    <source>
        <dbReference type="ARBA" id="ARBA00004123"/>
    </source>
</evidence>
<evidence type="ECO:0000313" key="19">
    <source>
        <dbReference type="EMBL" id="TRZ10800.1"/>
    </source>
</evidence>
<feature type="compositionally biased region" description="Basic and acidic residues" evidence="16">
    <location>
        <begin position="1218"/>
        <end position="1236"/>
    </location>
</feature>
<feature type="region of interest" description="Disordered" evidence="16">
    <location>
        <begin position="563"/>
        <end position="582"/>
    </location>
</feature>
<keyword evidence="6" id="KW-0156">Chromatin regulator</keyword>
<evidence type="ECO:0000256" key="15">
    <source>
        <dbReference type="RuleBase" id="RU369087"/>
    </source>
</evidence>
<keyword evidence="17" id="KW-0732">Signal</keyword>
<evidence type="ECO:0000256" key="17">
    <source>
        <dbReference type="SAM" id="SignalP"/>
    </source>
</evidence>
<feature type="compositionally biased region" description="Basic and acidic residues" evidence="16">
    <location>
        <begin position="290"/>
        <end position="300"/>
    </location>
</feature>
<feature type="signal peptide" evidence="17">
    <location>
        <begin position="1"/>
        <end position="24"/>
    </location>
</feature>
<feature type="region of interest" description="Disordered" evidence="16">
    <location>
        <begin position="423"/>
        <end position="447"/>
    </location>
</feature>
<keyword evidence="11" id="KW-0804">Transcription</keyword>
<keyword evidence="4" id="KW-0863">Zinc-finger</keyword>
<dbReference type="InterPro" id="IPR054503">
    <property type="entry name" value="KDM3AB_Tudor"/>
</dbReference>
<dbReference type="Pfam" id="PF22988">
    <property type="entry name" value="PWWP_KDM3B"/>
    <property type="match status" value="1"/>
</dbReference>
<keyword evidence="9 15" id="KW-0408">Iron</keyword>
<dbReference type="InterPro" id="IPR054294">
    <property type="entry name" value="DUF7030"/>
</dbReference>
<dbReference type="InterPro" id="IPR054504">
    <property type="entry name" value="PWWP_KDM3B"/>
</dbReference>
<comment type="cofactor">
    <cofactor evidence="15">
        <name>Fe(2+)</name>
        <dbReference type="ChEBI" id="CHEBI:29033"/>
    </cofactor>
    <text evidence="15">Binds 1 Fe(2+) ion per subunit.</text>
</comment>
<evidence type="ECO:0000256" key="4">
    <source>
        <dbReference type="ARBA" id="ARBA00022771"/>
    </source>
</evidence>
<dbReference type="GO" id="GO:0003712">
    <property type="term" value="F:transcription coregulator activity"/>
    <property type="evidence" value="ECO:0007669"/>
    <property type="project" value="TreeGrafter"/>
</dbReference>
<dbReference type="GO" id="GO:0000118">
    <property type="term" value="C:histone deacetylase complex"/>
    <property type="evidence" value="ECO:0007669"/>
    <property type="project" value="UniProtKB-UniRule"/>
</dbReference>
<evidence type="ECO:0000256" key="2">
    <source>
        <dbReference type="ARBA" id="ARBA00008573"/>
    </source>
</evidence>
<feature type="region of interest" description="Disordered" evidence="16">
    <location>
        <begin position="245"/>
        <end position="333"/>
    </location>
</feature>
<dbReference type="GO" id="GO:0008270">
    <property type="term" value="F:zinc ion binding"/>
    <property type="evidence" value="ECO:0007669"/>
    <property type="project" value="UniProtKB-KW"/>
</dbReference>